<dbReference type="Proteomes" id="UP000623129">
    <property type="component" value="Unassembled WGS sequence"/>
</dbReference>
<accession>A0A833VQN5</accession>
<dbReference type="EMBL" id="SWLB01000006">
    <property type="protein sequence ID" value="KAF3337575.1"/>
    <property type="molecule type" value="Genomic_DNA"/>
</dbReference>
<dbReference type="OrthoDB" id="769720at2759"/>
<comment type="caution">
    <text evidence="2">The sequence shown here is derived from an EMBL/GenBank/DDBJ whole genome shotgun (WGS) entry which is preliminary data.</text>
</comment>
<reference evidence="2" key="1">
    <citation type="submission" date="2020-01" db="EMBL/GenBank/DDBJ databases">
        <title>Genome sequence of Kobresia littledalei, the first chromosome-level genome in the family Cyperaceae.</title>
        <authorList>
            <person name="Qu G."/>
        </authorList>
    </citation>
    <scope>NUCLEOTIDE SEQUENCE</scope>
    <source>
        <strain evidence="2">C.B.Clarke</strain>
        <tissue evidence="2">Leaf</tissue>
    </source>
</reference>
<feature type="compositionally biased region" description="Basic and acidic residues" evidence="1">
    <location>
        <begin position="40"/>
        <end position="54"/>
    </location>
</feature>
<dbReference type="PANTHER" id="PTHR37252:SF3">
    <property type="entry name" value="POLYADENYLATE-BINDING PROTEIN-INTERACTING PROTEIN 6"/>
    <property type="match status" value="1"/>
</dbReference>
<protein>
    <recommendedName>
        <fullName evidence="4">CUE domain-containing protein</fullName>
    </recommendedName>
</protein>
<keyword evidence="3" id="KW-1185">Reference proteome</keyword>
<gene>
    <name evidence="2" type="ORF">FCM35_KLT18162</name>
</gene>
<dbReference type="AlphaFoldDB" id="A0A833VQN5"/>
<dbReference type="InterPro" id="IPR038981">
    <property type="entry name" value="CID5/CID6"/>
</dbReference>
<evidence type="ECO:0000256" key="1">
    <source>
        <dbReference type="SAM" id="MobiDB-lite"/>
    </source>
</evidence>
<evidence type="ECO:0000313" key="3">
    <source>
        <dbReference type="Proteomes" id="UP000623129"/>
    </source>
</evidence>
<evidence type="ECO:0008006" key="4">
    <source>
        <dbReference type="Google" id="ProtNLM"/>
    </source>
</evidence>
<feature type="region of interest" description="Disordered" evidence="1">
    <location>
        <begin position="30"/>
        <end position="54"/>
    </location>
</feature>
<proteinExistence type="predicted"/>
<organism evidence="2 3">
    <name type="scientific">Carex littledalei</name>
    <dbReference type="NCBI Taxonomy" id="544730"/>
    <lineage>
        <taxon>Eukaryota</taxon>
        <taxon>Viridiplantae</taxon>
        <taxon>Streptophyta</taxon>
        <taxon>Embryophyta</taxon>
        <taxon>Tracheophyta</taxon>
        <taxon>Spermatophyta</taxon>
        <taxon>Magnoliopsida</taxon>
        <taxon>Liliopsida</taxon>
        <taxon>Poales</taxon>
        <taxon>Cyperaceae</taxon>
        <taxon>Cyperoideae</taxon>
        <taxon>Cariceae</taxon>
        <taxon>Carex</taxon>
        <taxon>Carex subgen. Euthyceras</taxon>
    </lineage>
</organism>
<dbReference type="InterPro" id="IPR009818">
    <property type="entry name" value="PAM2_motif"/>
</dbReference>
<dbReference type="Pfam" id="PF07145">
    <property type="entry name" value="PAM2"/>
    <property type="match status" value="1"/>
</dbReference>
<name>A0A833VQN5_9POAL</name>
<dbReference type="PANTHER" id="PTHR37252">
    <property type="entry name" value="POLYADENYLATE-BINDING PROTEIN-INTERACTING PROTEIN 6"/>
    <property type="match status" value="1"/>
</dbReference>
<sequence length="145" mass="16101">MDNKAKRISSLNPNAAPFVPFSRSLTSILPHSANPNPPLVEDKKPQHVPEGKQESTELAAEYMLPDSISDFEGEMTDEQRVVENISTMYPEIPMDFVMEFARAHGYDFDLTVDMLEQFYVCQAESSHSHIDVGSDPPNSKPGGST</sequence>
<feature type="region of interest" description="Disordered" evidence="1">
    <location>
        <begin position="126"/>
        <end position="145"/>
    </location>
</feature>
<evidence type="ECO:0000313" key="2">
    <source>
        <dbReference type="EMBL" id="KAF3337575.1"/>
    </source>
</evidence>